<keyword evidence="1 3" id="KW-0479">Metal-binding</keyword>
<evidence type="ECO:0000259" key="5">
    <source>
        <dbReference type="PROSITE" id="PS50089"/>
    </source>
</evidence>
<dbReference type="STRING" id="75913.A0A0K0FVX7"/>
<dbReference type="SUPFAM" id="SSF57850">
    <property type="entry name" value="RING/U-box"/>
    <property type="match status" value="1"/>
</dbReference>
<dbReference type="AlphaFoldDB" id="A0A0K0FVX7"/>
<dbReference type="Proteomes" id="UP000035680">
    <property type="component" value="Unassembled WGS sequence"/>
</dbReference>
<feature type="chain" id="PRO_5005330162" evidence="4">
    <location>
        <begin position="24"/>
        <end position="97"/>
    </location>
</feature>
<keyword evidence="4" id="KW-0732">Signal</keyword>
<dbReference type="Gene3D" id="3.30.40.10">
    <property type="entry name" value="Zinc/RING finger domain, C3HC4 (zinc finger)"/>
    <property type="match status" value="1"/>
</dbReference>
<keyword evidence="2" id="KW-0862">Zinc</keyword>
<accession>A0A0K0FVX7</accession>
<evidence type="ECO:0000256" key="4">
    <source>
        <dbReference type="SAM" id="SignalP"/>
    </source>
</evidence>
<feature type="domain" description="RING-type" evidence="5">
    <location>
        <begin position="12"/>
        <end position="61"/>
    </location>
</feature>
<dbReference type="GO" id="GO:0008270">
    <property type="term" value="F:zinc ion binding"/>
    <property type="evidence" value="ECO:0007669"/>
    <property type="project" value="UniProtKB-KW"/>
</dbReference>
<evidence type="ECO:0000256" key="1">
    <source>
        <dbReference type="ARBA" id="ARBA00022771"/>
    </source>
</evidence>
<evidence type="ECO:0000256" key="2">
    <source>
        <dbReference type="ARBA" id="ARBA00022833"/>
    </source>
</evidence>
<dbReference type="InterPro" id="IPR001841">
    <property type="entry name" value="Znf_RING"/>
</dbReference>
<reference evidence="6" key="1">
    <citation type="submission" date="2014-07" db="EMBL/GenBank/DDBJ databases">
        <authorList>
            <person name="Martin A.A"/>
            <person name="De Silva N."/>
        </authorList>
    </citation>
    <scope>NUCLEOTIDE SEQUENCE</scope>
</reference>
<dbReference type="PROSITE" id="PS50089">
    <property type="entry name" value="ZF_RING_2"/>
    <property type="match status" value="1"/>
</dbReference>
<dbReference type="InterPro" id="IPR013083">
    <property type="entry name" value="Znf_RING/FYVE/PHD"/>
</dbReference>
<evidence type="ECO:0000256" key="3">
    <source>
        <dbReference type="PROSITE-ProRule" id="PRU00175"/>
    </source>
</evidence>
<protein>
    <submittedName>
        <fullName evidence="7">RING-type domain-containing protein</fullName>
    </submittedName>
</protein>
<sequence>MNCFYFIISFVCVICSDFYTGNGTEHVLYSTKCGHLIGKSCLEKWTRRNTNQSEFYSPLCRELLLGSDCHPIYDIPEEVGLYFILVIKNEILLLSRK</sequence>
<keyword evidence="1 3" id="KW-0863">Zinc-finger</keyword>
<dbReference type="WBParaSite" id="SVE_1649500.1">
    <property type="protein sequence ID" value="SVE_1649500.1"/>
    <property type="gene ID" value="SVE_1649500"/>
</dbReference>
<reference evidence="7" key="2">
    <citation type="submission" date="2015-08" db="UniProtKB">
        <authorList>
            <consortium name="WormBaseParasite"/>
        </authorList>
    </citation>
    <scope>IDENTIFICATION</scope>
</reference>
<dbReference type="Pfam" id="PF13639">
    <property type="entry name" value="zf-RING_2"/>
    <property type="match status" value="1"/>
</dbReference>
<organism evidence="6 7">
    <name type="scientific">Strongyloides venezuelensis</name>
    <name type="common">Threadworm</name>
    <dbReference type="NCBI Taxonomy" id="75913"/>
    <lineage>
        <taxon>Eukaryota</taxon>
        <taxon>Metazoa</taxon>
        <taxon>Ecdysozoa</taxon>
        <taxon>Nematoda</taxon>
        <taxon>Chromadorea</taxon>
        <taxon>Rhabditida</taxon>
        <taxon>Tylenchina</taxon>
        <taxon>Panagrolaimomorpha</taxon>
        <taxon>Strongyloidoidea</taxon>
        <taxon>Strongyloididae</taxon>
        <taxon>Strongyloides</taxon>
    </lineage>
</organism>
<evidence type="ECO:0000313" key="7">
    <source>
        <dbReference type="WBParaSite" id="SVE_1649500.1"/>
    </source>
</evidence>
<feature type="signal peptide" evidence="4">
    <location>
        <begin position="1"/>
        <end position="23"/>
    </location>
</feature>
<keyword evidence="6" id="KW-1185">Reference proteome</keyword>
<name>A0A0K0FVX7_STRVS</name>
<proteinExistence type="predicted"/>
<evidence type="ECO:0000313" key="6">
    <source>
        <dbReference type="Proteomes" id="UP000035680"/>
    </source>
</evidence>